<dbReference type="CDD" id="cd19941">
    <property type="entry name" value="TIL"/>
    <property type="match status" value="1"/>
</dbReference>
<gene>
    <name evidence="5" type="ORF">AVEN_39010_1</name>
</gene>
<keyword evidence="3" id="KW-0732">Signal</keyword>
<feature type="signal peptide" evidence="3">
    <location>
        <begin position="1"/>
        <end position="18"/>
    </location>
</feature>
<feature type="domain" description="TIL" evidence="4">
    <location>
        <begin position="60"/>
        <end position="115"/>
    </location>
</feature>
<sequence length="161" mass="17700">MAAINSLTYLVYSVLTLAANNKPTTDPSLNAWEIGSESQVTEAWNQEPHYVTGKYNEESCPAGETWSDCDAGCETTCENVGKPVICPRMCVPGCVCEEPGTVRGPDKKCIHPPLCPSADGMHVPININEFFPTEPPVTPYDIPVTLSGEWEPNRHYESKKR</sequence>
<dbReference type="AlphaFoldDB" id="A0A4Y2DRK6"/>
<evidence type="ECO:0000256" key="2">
    <source>
        <dbReference type="ARBA" id="ARBA00023157"/>
    </source>
</evidence>
<evidence type="ECO:0000256" key="3">
    <source>
        <dbReference type="SAM" id="SignalP"/>
    </source>
</evidence>
<keyword evidence="2" id="KW-1015">Disulfide bond</keyword>
<dbReference type="Pfam" id="PF01826">
    <property type="entry name" value="TIL"/>
    <property type="match status" value="1"/>
</dbReference>
<evidence type="ECO:0000313" key="5">
    <source>
        <dbReference type="EMBL" id="GBM18245.1"/>
    </source>
</evidence>
<accession>A0A4Y2DRK6</accession>
<dbReference type="SUPFAM" id="SSF57567">
    <property type="entry name" value="Serine protease inhibitors"/>
    <property type="match status" value="1"/>
</dbReference>
<keyword evidence="1" id="KW-0646">Protease inhibitor</keyword>
<dbReference type="InterPro" id="IPR002919">
    <property type="entry name" value="TIL_dom"/>
</dbReference>
<comment type="caution">
    <text evidence="5">The sequence shown here is derived from an EMBL/GenBank/DDBJ whole genome shotgun (WGS) entry which is preliminary data.</text>
</comment>
<dbReference type="PANTHER" id="PTHR23259:SF70">
    <property type="entry name" value="ACCESSORY GLAND PROTEIN ACP62F-RELATED"/>
    <property type="match status" value="1"/>
</dbReference>
<dbReference type="EMBL" id="BGPR01000400">
    <property type="protein sequence ID" value="GBM18245.1"/>
    <property type="molecule type" value="Genomic_DNA"/>
</dbReference>
<evidence type="ECO:0000259" key="4">
    <source>
        <dbReference type="Pfam" id="PF01826"/>
    </source>
</evidence>
<dbReference type="GO" id="GO:0030414">
    <property type="term" value="F:peptidase inhibitor activity"/>
    <property type="evidence" value="ECO:0007669"/>
    <property type="project" value="UniProtKB-KW"/>
</dbReference>
<evidence type="ECO:0000256" key="1">
    <source>
        <dbReference type="ARBA" id="ARBA00022690"/>
    </source>
</evidence>
<proteinExistence type="predicted"/>
<dbReference type="InterPro" id="IPR051368">
    <property type="entry name" value="SerProtInhib-TIL_Domain"/>
</dbReference>
<dbReference type="Proteomes" id="UP000499080">
    <property type="component" value="Unassembled WGS sequence"/>
</dbReference>
<evidence type="ECO:0000313" key="6">
    <source>
        <dbReference type="Proteomes" id="UP000499080"/>
    </source>
</evidence>
<keyword evidence="6" id="KW-1185">Reference proteome</keyword>
<reference evidence="5 6" key="1">
    <citation type="journal article" date="2019" name="Sci. Rep.">
        <title>Orb-weaving spider Araneus ventricosus genome elucidates the spidroin gene catalogue.</title>
        <authorList>
            <person name="Kono N."/>
            <person name="Nakamura H."/>
            <person name="Ohtoshi R."/>
            <person name="Moran D.A.P."/>
            <person name="Shinohara A."/>
            <person name="Yoshida Y."/>
            <person name="Fujiwara M."/>
            <person name="Mori M."/>
            <person name="Tomita M."/>
            <person name="Arakawa K."/>
        </authorList>
    </citation>
    <scope>NUCLEOTIDE SEQUENCE [LARGE SCALE GENOMIC DNA]</scope>
</reference>
<organism evidence="5 6">
    <name type="scientific">Araneus ventricosus</name>
    <name type="common">Orbweaver spider</name>
    <name type="synonym">Epeira ventricosa</name>
    <dbReference type="NCBI Taxonomy" id="182803"/>
    <lineage>
        <taxon>Eukaryota</taxon>
        <taxon>Metazoa</taxon>
        <taxon>Ecdysozoa</taxon>
        <taxon>Arthropoda</taxon>
        <taxon>Chelicerata</taxon>
        <taxon>Arachnida</taxon>
        <taxon>Araneae</taxon>
        <taxon>Araneomorphae</taxon>
        <taxon>Entelegynae</taxon>
        <taxon>Araneoidea</taxon>
        <taxon>Araneidae</taxon>
        <taxon>Araneus</taxon>
    </lineage>
</organism>
<dbReference type="PANTHER" id="PTHR23259">
    <property type="entry name" value="RIDDLE"/>
    <property type="match status" value="1"/>
</dbReference>
<dbReference type="InterPro" id="IPR036084">
    <property type="entry name" value="Ser_inhib-like_sf"/>
</dbReference>
<name>A0A4Y2DRK6_ARAVE</name>
<dbReference type="Gene3D" id="2.10.25.10">
    <property type="entry name" value="Laminin"/>
    <property type="match status" value="1"/>
</dbReference>
<protein>
    <recommendedName>
        <fullName evidence="4">TIL domain-containing protein</fullName>
    </recommendedName>
</protein>
<feature type="chain" id="PRO_5021437263" description="TIL domain-containing protein" evidence="3">
    <location>
        <begin position="19"/>
        <end position="161"/>
    </location>
</feature>